<dbReference type="InterPro" id="IPR001025">
    <property type="entry name" value="BAH_dom"/>
</dbReference>
<sequence length="488" mass="56225">MHSLVSCKLKHVTAGHVKNATINISIDSGTTHNFVTEAATRQTGQAIYRSNGFNVLVADGNALRGSFLWRKISCRNHLKSRRHRQGRSPVALALSESVFRQRMSVKDCWRDENKEGGKNESSAGKCDEEKKILQARCHYSQAQVDDVLYNLNDAAYIKGEGKPDYIGKIVEFFKATNNKFYSTPQWLFKAEDTVIKDQSNLHDTRRVFLSNLKDVNLLDRIISKISILRVSPNVCLAQWFFKAKDTVVKDQSNLHDTRCVFLSNIRDVNLLDCISKISIVRVSPNVDLETKERTIPRCDFQYNSSYSPNYSTSANLPTDLRSQLSVLIYQMSSNRSRSSQTLMVLQVICTKTFIFADLEKKESWIANSKFYFTAQWFSKQKILLSKINLTFMIQDVFSYQISRMSTYLTVSSLRLLVYEFLQMYVRHNGFSKQKILLSKINLIFMIQDLFSYQIPRMSTYLTVSSVRLVMYEFSPNVDLDTKEKTIPR</sequence>
<dbReference type="STRING" id="337451.A0A443N3R6"/>
<evidence type="ECO:0000313" key="2">
    <source>
        <dbReference type="EMBL" id="RWR73153.1"/>
    </source>
</evidence>
<proteinExistence type="predicted"/>
<organism evidence="2 3">
    <name type="scientific">Cinnamomum micranthum f. kanehirae</name>
    <dbReference type="NCBI Taxonomy" id="337451"/>
    <lineage>
        <taxon>Eukaryota</taxon>
        <taxon>Viridiplantae</taxon>
        <taxon>Streptophyta</taxon>
        <taxon>Embryophyta</taxon>
        <taxon>Tracheophyta</taxon>
        <taxon>Spermatophyta</taxon>
        <taxon>Magnoliopsida</taxon>
        <taxon>Magnoliidae</taxon>
        <taxon>Laurales</taxon>
        <taxon>Lauraceae</taxon>
        <taxon>Cinnamomum</taxon>
    </lineage>
</organism>
<protein>
    <submittedName>
        <fullName evidence="2">DNA cytosine-5-methyltransferase 1-like protein isoform X2</fullName>
    </submittedName>
</protein>
<comment type="caution">
    <text evidence="2">The sequence shown here is derived from an EMBL/GenBank/DDBJ whole genome shotgun (WGS) entry which is preliminary data.</text>
</comment>
<dbReference type="Gene3D" id="2.30.30.490">
    <property type="match status" value="2"/>
</dbReference>
<keyword evidence="2" id="KW-0808">Transferase</keyword>
<dbReference type="Proteomes" id="UP000283530">
    <property type="component" value="Unassembled WGS sequence"/>
</dbReference>
<dbReference type="InterPro" id="IPR050390">
    <property type="entry name" value="C5-Methyltransferase"/>
</dbReference>
<dbReference type="GO" id="GO:0003677">
    <property type="term" value="F:DNA binding"/>
    <property type="evidence" value="ECO:0007669"/>
    <property type="project" value="TreeGrafter"/>
</dbReference>
<name>A0A443N3R6_9MAGN</name>
<dbReference type="GO" id="GO:0032259">
    <property type="term" value="P:methylation"/>
    <property type="evidence" value="ECO:0007669"/>
    <property type="project" value="UniProtKB-KW"/>
</dbReference>
<gene>
    <name evidence="2" type="ORF">CKAN_00140900</name>
</gene>
<dbReference type="SMART" id="SM00439">
    <property type="entry name" value="BAH"/>
    <property type="match status" value="1"/>
</dbReference>
<dbReference type="PANTHER" id="PTHR10629:SF50">
    <property type="entry name" value="DNA (CYTOSINE-5)-METHYLTRANSFERASE CMT3"/>
    <property type="match status" value="1"/>
</dbReference>
<dbReference type="InterPro" id="IPR043151">
    <property type="entry name" value="BAH_sf"/>
</dbReference>
<dbReference type="GO" id="GO:0003886">
    <property type="term" value="F:DNA (cytosine-5-)-methyltransferase activity"/>
    <property type="evidence" value="ECO:0007669"/>
    <property type="project" value="TreeGrafter"/>
</dbReference>
<dbReference type="AlphaFoldDB" id="A0A443N3R6"/>
<reference evidence="2 3" key="1">
    <citation type="journal article" date="2019" name="Nat. Plants">
        <title>Stout camphor tree genome fills gaps in understanding of flowering plant genome evolution.</title>
        <authorList>
            <person name="Chaw S.M."/>
            <person name="Liu Y.C."/>
            <person name="Wu Y.W."/>
            <person name="Wang H.Y."/>
            <person name="Lin C.I."/>
            <person name="Wu C.S."/>
            <person name="Ke H.M."/>
            <person name="Chang L.Y."/>
            <person name="Hsu C.Y."/>
            <person name="Yang H.T."/>
            <person name="Sudianto E."/>
            <person name="Hsu M.H."/>
            <person name="Wu K.P."/>
            <person name="Wang L.N."/>
            <person name="Leebens-Mack J.H."/>
            <person name="Tsai I.J."/>
        </authorList>
    </citation>
    <scope>NUCLEOTIDE SEQUENCE [LARGE SCALE GENOMIC DNA]</scope>
    <source>
        <strain evidence="3">cv. Chaw 1501</strain>
        <tissue evidence="2">Young leaves</tissue>
    </source>
</reference>
<dbReference type="PROSITE" id="PS51038">
    <property type="entry name" value="BAH"/>
    <property type="match status" value="1"/>
</dbReference>
<dbReference type="GO" id="GO:0005634">
    <property type="term" value="C:nucleus"/>
    <property type="evidence" value="ECO:0007669"/>
    <property type="project" value="TreeGrafter"/>
</dbReference>
<feature type="domain" description="BAH" evidence="1">
    <location>
        <begin position="147"/>
        <end position="265"/>
    </location>
</feature>
<evidence type="ECO:0000259" key="1">
    <source>
        <dbReference type="PROSITE" id="PS51038"/>
    </source>
</evidence>
<dbReference type="GO" id="GO:0044027">
    <property type="term" value="P:negative regulation of gene expression via chromosomal CpG island methylation"/>
    <property type="evidence" value="ECO:0007669"/>
    <property type="project" value="TreeGrafter"/>
</dbReference>
<dbReference type="PANTHER" id="PTHR10629">
    <property type="entry name" value="CYTOSINE-SPECIFIC METHYLTRANSFERASE"/>
    <property type="match status" value="1"/>
</dbReference>
<dbReference type="Pfam" id="PF01426">
    <property type="entry name" value="BAH"/>
    <property type="match status" value="1"/>
</dbReference>
<dbReference type="GO" id="GO:0003682">
    <property type="term" value="F:chromatin binding"/>
    <property type="evidence" value="ECO:0007669"/>
    <property type="project" value="InterPro"/>
</dbReference>
<keyword evidence="3" id="KW-1185">Reference proteome</keyword>
<keyword evidence="2" id="KW-0489">Methyltransferase</keyword>
<dbReference type="EMBL" id="QPKB01000001">
    <property type="protein sequence ID" value="RWR73153.1"/>
    <property type="molecule type" value="Genomic_DNA"/>
</dbReference>
<evidence type="ECO:0000313" key="3">
    <source>
        <dbReference type="Proteomes" id="UP000283530"/>
    </source>
</evidence>
<dbReference type="OrthoDB" id="5376140at2759"/>
<accession>A0A443N3R6</accession>